<keyword evidence="6" id="KW-1185">Reference proteome</keyword>
<dbReference type="SUPFAM" id="SSF53335">
    <property type="entry name" value="S-adenosyl-L-methionine-dependent methyltransferases"/>
    <property type="match status" value="1"/>
</dbReference>
<dbReference type="Proteomes" id="UP001589750">
    <property type="component" value="Unassembled WGS sequence"/>
</dbReference>
<evidence type="ECO:0000313" key="5">
    <source>
        <dbReference type="EMBL" id="MFB9314647.1"/>
    </source>
</evidence>
<dbReference type="InterPro" id="IPR029063">
    <property type="entry name" value="SAM-dependent_MTases_sf"/>
</dbReference>
<dbReference type="InterPro" id="IPR051052">
    <property type="entry name" value="Diverse_substrate_MTase"/>
</dbReference>
<keyword evidence="3" id="KW-0808">Transferase</keyword>
<dbReference type="InterPro" id="IPR013216">
    <property type="entry name" value="Methyltransf_11"/>
</dbReference>
<dbReference type="EMBL" id="JBHMDG010000022">
    <property type="protein sequence ID" value="MFB9314647.1"/>
    <property type="molecule type" value="Genomic_DNA"/>
</dbReference>
<comment type="similarity">
    <text evidence="1">Belongs to the methyltransferase superfamily.</text>
</comment>
<proteinExistence type="inferred from homology"/>
<feature type="domain" description="Methyltransferase type 11" evidence="4">
    <location>
        <begin position="41"/>
        <end position="135"/>
    </location>
</feature>
<reference evidence="5 6" key="1">
    <citation type="submission" date="2024-09" db="EMBL/GenBank/DDBJ databases">
        <authorList>
            <person name="Sun Q."/>
            <person name="Mori K."/>
        </authorList>
    </citation>
    <scope>NUCLEOTIDE SEQUENCE [LARGE SCALE GENOMIC DNA]</scope>
    <source>
        <strain evidence="5 6">JCM 9626</strain>
    </source>
</reference>
<keyword evidence="2 5" id="KW-0489">Methyltransferase</keyword>
<dbReference type="Pfam" id="PF08241">
    <property type="entry name" value="Methyltransf_11"/>
    <property type="match status" value="1"/>
</dbReference>
<dbReference type="CDD" id="cd02440">
    <property type="entry name" value="AdoMet_MTases"/>
    <property type="match status" value="1"/>
</dbReference>
<dbReference type="GO" id="GO:0032259">
    <property type="term" value="P:methylation"/>
    <property type="evidence" value="ECO:0007669"/>
    <property type="project" value="UniProtKB-KW"/>
</dbReference>
<name>A0ABV5KD31_9ACTN</name>
<accession>A0ABV5KD31</accession>
<sequence>MDRALSFGSDAEAYDRFRPGYPDSLVDTVLAHADGPVTRALEVGAGTGKATAGFASRGLVVTAIEPDPGMRAVLATRITQGGWTVDVVDATFETVDLDAVGPVDLLYAAAAFHWTDPATRWSRAAAALRPGGVLAVFGCARDLADPALAARVDALTEPVLPQDPTLSWDIGVLREQPAFADVVETTLPRTATMSADDYVSHLTTVSAYRVLPATQRDELLSGVRGLLPDVVEVTEDVPLHLARRTDRSPS</sequence>
<organism evidence="5 6">
    <name type="scientific">Nocardioides plantarum</name>
    <dbReference type="NCBI Taxonomy" id="29299"/>
    <lineage>
        <taxon>Bacteria</taxon>
        <taxon>Bacillati</taxon>
        <taxon>Actinomycetota</taxon>
        <taxon>Actinomycetes</taxon>
        <taxon>Propionibacteriales</taxon>
        <taxon>Nocardioidaceae</taxon>
        <taxon>Nocardioides</taxon>
    </lineage>
</organism>
<dbReference type="PANTHER" id="PTHR44942">
    <property type="entry name" value="METHYLTRANSF_11 DOMAIN-CONTAINING PROTEIN"/>
    <property type="match status" value="1"/>
</dbReference>
<dbReference type="Gene3D" id="3.40.50.150">
    <property type="entry name" value="Vaccinia Virus protein VP39"/>
    <property type="match status" value="1"/>
</dbReference>
<evidence type="ECO:0000313" key="6">
    <source>
        <dbReference type="Proteomes" id="UP001589750"/>
    </source>
</evidence>
<dbReference type="PANTHER" id="PTHR44942:SF4">
    <property type="entry name" value="METHYLTRANSFERASE TYPE 11 DOMAIN-CONTAINING PROTEIN"/>
    <property type="match status" value="1"/>
</dbReference>
<evidence type="ECO:0000259" key="4">
    <source>
        <dbReference type="Pfam" id="PF08241"/>
    </source>
</evidence>
<comment type="caution">
    <text evidence="5">The sequence shown here is derived from an EMBL/GenBank/DDBJ whole genome shotgun (WGS) entry which is preliminary data.</text>
</comment>
<evidence type="ECO:0000256" key="2">
    <source>
        <dbReference type="ARBA" id="ARBA00022603"/>
    </source>
</evidence>
<dbReference type="GO" id="GO:0008168">
    <property type="term" value="F:methyltransferase activity"/>
    <property type="evidence" value="ECO:0007669"/>
    <property type="project" value="UniProtKB-KW"/>
</dbReference>
<protein>
    <submittedName>
        <fullName evidence="5">Class I SAM-dependent methyltransferase</fullName>
    </submittedName>
</protein>
<evidence type="ECO:0000256" key="3">
    <source>
        <dbReference type="ARBA" id="ARBA00022679"/>
    </source>
</evidence>
<evidence type="ECO:0000256" key="1">
    <source>
        <dbReference type="ARBA" id="ARBA00008361"/>
    </source>
</evidence>
<dbReference type="RefSeq" id="WP_140011205.1">
    <property type="nucleotide sequence ID" value="NZ_JBHMDG010000022.1"/>
</dbReference>
<gene>
    <name evidence="5" type="ORF">ACFFRI_16435</name>
</gene>